<dbReference type="PANTHER" id="PTHR23427">
    <property type="entry name" value="SURFEIT LOCUS PROTEIN"/>
    <property type="match status" value="1"/>
</dbReference>
<dbReference type="PROSITE" id="PS50895">
    <property type="entry name" value="SURF1"/>
    <property type="match status" value="1"/>
</dbReference>
<organism evidence="7 8">
    <name type="scientific">Sphingobium soli</name>
    <dbReference type="NCBI Taxonomy" id="1591116"/>
    <lineage>
        <taxon>Bacteria</taxon>
        <taxon>Pseudomonadati</taxon>
        <taxon>Pseudomonadota</taxon>
        <taxon>Alphaproteobacteria</taxon>
        <taxon>Sphingomonadales</taxon>
        <taxon>Sphingomonadaceae</taxon>
        <taxon>Sphingobium</taxon>
    </lineage>
</organism>
<evidence type="ECO:0000256" key="3">
    <source>
        <dbReference type="ARBA" id="ARBA00022692"/>
    </source>
</evidence>
<evidence type="ECO:0000256" key="6">
    <source>
        <dbReference type="RuleBase" id="RU363076"/>
    </source>
</evidence>
<keyword evidence="5 6" id="KW-0472">Membrane</keyword>
<dbReference type="EMBL" id="JAJGNP010000006">
    <property type="protein sequence ID" value="MCC4233009.1"/>
    <property type="molecule type" value="Genomic_DNA"/>
</dbReference>
<accession>A0ABS8H390</accession>
<comment type="caution">
    <text evidence="6">Lacks conserved residue(s) required for the propagation of feature annotation.</text>
</comment>
<keyword evidence="6" id="KW-1003">Cell membrane</keyword>
<dbReference type="InterPro" id="IPR045214">
    <property type="entry name" value="Surf1/Surf4"/>
</dbReference>
<keyword evidence="8" id="KW-1185">Reference proteome</keyword>
<name>A0ABS8H390_9SPHN</name>
<feature type="transmembrane region" description="Helical" evidence="6">
    <location>
        <begin position="211"/>
        <end position="231"/>
    </location>
</feature>
<sequence>MISPETGERRRRSPGFLIGLTLIALLLFSGFCALGAWQVQRLGWKRDLIARVDTRIHATPVPAPAKADPSDEYRHIFATGTFLHDRSTLVQAATVRGAGYWVLTPLRQRDGALLVINRGFVPPDAKTRYDRPAGQVTVTGLLRLSEPGGGFLRANDPSNDRWYSRDIAAIATARRLAPAVTSYFIDAQAEPFPDRLPVGGLTVVRFPNNHLQYAITWFALAIMTVAAYIIVMRHTATDKRP</sequence>
<comment type="similarity">
    <text evidence="2 6">Belongs to the SURF1 family.</text>
</comment>
<dbReference type="CDD" id="cd06662">
    <property type="entry name" value="SURF1"/>
    <property type="match status" value="1"/>
</dbReference>
<proteinExistence type="inferred from homology"/>
<gene>
    <name evidence="7" type="ORF">LL253_09940</name>
</gene>
<dbReference type="InterPro" id="IPR002994">
    <property type="entry name" value="Surf1/Shy1"/>
</dbReference>
<comment type="caution">
    <text evidence="7">The sequence shown here is derived from an EMBL/GenBank/DDBJ whole genome shotgun (WGS) entry which is preliminary data.</text>
</comment>
<evidence type="ECO:0000256" key="2">
    <source>
        <dbReference type="ARBA" id="ARBA00007165"/>
    </source>
</evidence>
<keyword evidence="4 6" id="KW-1133">Transmembrane helix</keyword>
<evidence type="ECO:0000256" key="5">
    <source>
        <dbReference type="ARBA" id="ARBA00023136"/>
    </source>
</evidence>
<dbReference type="RefSeq" id="WP_228227080.1">
    <property type="nucleotide sequence ID" value="NZ_JAJGNP010000006.1"/>
</dbReference>
<dbReference type="PANTHER" id="PTHR23427:SF2">
    <property type="entry name" value="SURFEIT LOCUS PROTEIN 1"/>
    <property type="match status" value="1"/>
</dbReference>
<evidence type="ECO:0000313" key="7">
    <source>
        <dbReference type="EMBL" id="MCC4233009.1"/>
    </source>
</evidence>
<evidence type="ECO:0000256" key="4">
    <source>
        <dbReference type="ARBA" id="ARBA00022989"/>
    </source>
</evidence>
<dbReference type="Proteomes" id="UP001198830">
    <property type="component" value="Unassembled WGS sequence"/>
</dbReference>
<comment type="subcellular location">
    <subcellularLocation>
        <location evidence="6">Cell membrane</location>
        <topology evidence="6">Multi-pass membrane protein</topology>
    </subcellularLocation>
    <subcellularLocation>
        <location evidence="1">Membrane</location>
    </subcellularLocation>
</comment>
<reference evidence="7 8" key="1">
    <citation type="submission" date="2021-10" db="EMBL/GenBank/DDBJ databases">
        <title>The diversity and Nitrogen Metabolism of Culturable Nitrate-Utilizing Bacteria Within the Oxygen Minimum Zone of the Changjiang (Yangtze River)Estuary.</title>
        <authorList>
            <person name="Zhang D."/>
            <person name="Zheng J."/>
            <person name="Liu S."/>
            <person name="He W."/>
        </authorList>
    </citation>
    <scope>NUCLEOTIDE SEQUENCE [LARGE SCALE GENOMIC DNA]</scope>
    <source>
        <strain evidence="7 8">FXH275-2</strain>
    </source>
</reference>
<evidence type="ECO:0000313" key="8">
    <source>
        <dbReference type="Proteomes" id="UP001198830"/>
    </source>
</evidence>
<dbReference type="Pfam" id="PF02104">
    <property type="entry name" value="SURF1"/>
    <property type="match status" value="1"/>
</dbReference>
<protein>
    <recommendedName>
        <fullName evidence="6">SURF1-like protein</fullName>
    </recommendedName>
</protein>
<keyword evidence="3 6" id="KW-0812">Transmembrane</keyword>
<evidence type="ECO:0000256" key="1">
    <source>
        <dbReference type="ARBA" id="ARBA00004370"/>
    </source>
</evidence>